<feature type="binding site" evidence="9">
    <location>
        <position position="275"/>
    </location>
    <ligand>
        <name>[4Fe-4S] cluster</name>
        <dbReference type="ChEBI" id="CHEBI:49883"/>
        <label>1</label>
    </ligand>
</feature>
<evidence type="ECO:0000256" key="9">
    <source>
        <dbReference type="HAMAP-Rule" id="MF_00206"/>
    </source>
</evidence>
<keyword evidence="1 9" id="KW-0004">4Fe-4S</keyword>
<keyword evidence="5 9" id="KW-0479">Metal-binding</keyword>
<dbReference type="EMBL" id="CP001108">
    <property type="protein sequence ID" value="ACF46178.1"/>
    <property type="molecule type" value="Genomic_DNA"/>
</dbReference>
<dbReference type="PIRSF" id="PIRSF005963">
    <property type="entry name" value="Lipoyl_synth"/>
    <property type="match status" value="1"/>
</dbReference>
<reference evidence="11" key="1">
    <citation type="submission" date="2008-06" db="EMBL/GenBank/DDBJ databases">
        <title>Complete sequence of chromosome of Prosthecochloris aestuarii DSM 271.</title>
        <authorList>
            <consortium name="US DOE Joint Genome Institute"/>
            <person name="Lucas S."/>
            <person name="Copeland A."/>
            <person name="Lapidus A."/>
            <person name="Glavina del Rio T."/>
            <person name="Dalin E."/>
            <person name="Tice H."/>
            <person name="Bruce D."/>
            <person name="Goodwin L."/>
            <person name="Pitluck S."/>
            <person name="Schmutz J."/>
            <person name="Larimer F."/>
            <person name="Land M."/>
            <person name="Hauser L."/>
            <person name="Kyrpides N."/>
            <person name="Anderson I."/>
            <person name="Liu Z."/>
            <person name="Li T."/>
            <person name="Zhao F."/>
            <person name="Overmann J."/>
            <person name="Bryant D.A."/>
            <person name="Richardson P."/>
        </authorList>
    </citation>
    <scope>NUCLEOTIDE SEQUENCE [LARGE SCALE GENOMIC DNA]</scope>
    <source>
        <strain evidence="11">DSM 271</strain>
    </source>
</reference>
<dbReference type="NCBIfam" id="NF009544">
    <property type="entry name" value="PRK12928.1"/>
    <property type="match status" value="1"/>
</dbReference>
<dbReference type="PANTHER" id="PTHR10949">
    <property type="entry name" value="LIPOYL SYNTHASE"/>
    <property type="match status" value="1"/>
</dbReference>
<dbReference type="SMART" id="SM00729">
    <property type="entry name" value="Elp3"/>
    <property type="match status" value="1"/>
</dbReference>
<proteinExistence type="inferred from homology"/>
<evidence type="ECO:0000256" key="3">
    <source>
        <dbReference type="ARBA" id="ARBA00022679"/>
    </source>
</evidence>
<dbReference type="Pfam" id="PF04055">
    <property type="entry name" value="Radical_SAM"/>
    <property type="match status" value="1"/>
</dbReference>
<comment type="pathway">
    <text evidence="9">Protein modification; protein lipoylation via endogenous pathway; protein N(6)-(lipoyl)lysine from octanoyl-[acyl-carrier-protein]: step 2/2.</text>
</comment>
<dbReference type="SFLD" id="SFLDG01058">
    <property type="entry name" value="lipoyl_synthase_like"/>
    <property type="match status" value="1"/>
</dbReference>
<dbReference type="NCBIfam" id="TIGR00510">
    <property type="entry name" value="lipA"/>
    <property type="match status" value="1"/>
</dbReference>
<dbReference type="GO" id="GO:0051539">
    <property type="term" value="F:4 iron, 4 sulfur cluster binding"/>
    <property type="evidence" value="ECO:0007669"/>
    <property type="project" value="UniProtKB-UniRule"/>
</dbReference>
<protein>
    <recommendedName>
        <fullName evidence="9">Lipoyl synthase</fullName>
        <ecNumber evidence="9">2.8.1.8</ecNumber>
    </recommendedName>
    <alternativeName>
        <fullName evidence="9">Lip-syn</fullName>
        <shortName evidence="9">LS</shortName>
    </alternativeName>
    <alternativeName>
        <fullName evidence="9">Lipoate synthase</fullName>
    </alternativeName>
    <alternativeName>
        <fullName evidence="9">Lipoic acid synthase</fullName>
    </alternativeName>
    <alternativeName>
        <fullName evidence="9">Sulfur insertion protein LipA</fullName>
    </alternativeName>
</protein>
<accession>B4S7Z1</accession>
<dbReference type="InterPro" id="IPR058240">
    <property type="entry name" value="rSAM_sf"/>
</dbReference>
<keyword evidence="7 9" id="KW-0411">Iron-sulfur</keyword>
<comment type="cofactor">
    <cofactor evidence="9">
        <name>[4Fe-4S] cluster</name>
        <dbReference type="ChEBI" id="CHEBI:49883"/>
    </cofactor>
    <text evidence="9">Binds 2 [4Fe-4S] clusters per subunit. One cluster is coordinated with 3 cysteines and an exchangeable S-adenosyl-L-methionine.</text>
</comment>
<dbReference type="PANTHER" id="PTHR10949:SF0">
    <property type="entry name" value="LIPOYL SYNTHASE, MITOCHONDRIAL"/>
    <property type="match status" value="1"/>
</dbReference>
<evidence type="ECO:0000256" key="6">
    <source>
        <dbReference type="ARBA" id="ARBA00023004"/>
    </source>
</evidence>
<dbReference type="eggNOG" id="COG0320">
    <property type="taxonomic scope" value="Bacteria"/>
</dbReference>
<dbReference type="HOGENOM" id="CLU_033144_2_0_10"/>
<dbReference type="FunFam" id="3.20.20.70:FF:000040">
    <property type="entry name" value="Lipoyl synthase"/>
    <property type="match status" value="1"/>
</dbReference>
<evidence type="ECO:0000256" key="8">
    <source>
        <dbReference type="ARBA" id="ARBA00047326"/>
    </source>
</evidence>
<dbReference type="GO" id="GO:0046872">
    <property type="term" value="F:metal ion binding"/>
    <property type="evidence" value="ECO:0007669"/>
    <property type="project" value="UniProtKB-KW"/>
</dbReference>
<dbReference type="KEGG" id="paa:Paes_1149"/>
<keyword evidence="3 9" id="KW-0808">Transferase</keyword>
<dbReference type="SFLD" id="SFLDS00029">
    <property type="entry name" value="Radical_SAM"/>
    <property type="match status" value="1"/>
</dbReference>
<name>B4S7Z1_PROA2</name>
<feature type="binding site" evidence="9">
    <location>
        <position position="36"/>
    </location>
    <ligand>
        <name>[4Fe-4S] cluster</name>
        <dbReference type="ChEBI" id="CHEBI:49883"/>
        <label>1</label>
    </ligand>
</feature>
<evidence type="ECO:0000313" key="12">
    <source>
        <dbReference type="Proteomes" id="UP000002725"/>
    </source>
</evidence>
<dbReference type="InterPro" id="IPR013785">
    <property type="entry name" value="Aldolase_TIM"/>
</dbReference>
<feature type="binding site" evidence="9">
    <location>
        <position position="41"/>
    </location>
    <ligand>
        <name>[4Fe-4S] cluster</name>
        <dbReference type="ChEBI" id="CHEBI:49883"/>
        <label>1</label>
    </ligand>
</feature>
<dbReference type="InterPro" id="IPR006638">
    <property type="entry name" value="Elp3/MiaA/NifB-like_rSAM"/>
</dbReference>
<evidence type="ECO:0000256" key="2">
    <source>
        <dbReference type="ARBA" id="ARBA00022490"/>
    </source>
</evidence>
<dbReference type="SUPFAM" id="SSF102114">
    <property type="entry name" value="Radical SAM enzymes"/>
    <property type="match status" value="1"/>
</dbReference>
<dbReference type="NCBIfam" id="NF004019">
    <property type="entry name" value="PRK05481.1"/>
    <property type="match status" value="1"/>
</dbReference>
<dbReference type="InterPro" id="IPR007197">
    <property type="entry name" value="rSAM"/>
</dbReference>
<keyword evidence="6 9" id="KW-0408">Iron</keyword>
<dbReference type="AlphaFoldDB" id="B4S7Z1"/>
<dbReference type="UniPathway" id="UPA00538">
    <property type="reaction ID" value="UER00593"/>
</dbReference>
<comment type="catalytic activity">
    <reaction evidence="8 9">
        <text>[[Fe-S] cluster scaffold protein carrying a second [4Fe-4S](2+) cluster] + N(6)-octanoyl-L-lysyl-[protein] + 2 oxidized [2Fe-2S]-[ferredoxin] + 2 S-adenosyl-L-methionine + 4 H(+) = [[Fe-S] cluster scaffold protein] + N(6)-[(R)-dihydrolipoyl]-L-lysyl-[protein] + 4 Fe(3+) + 2 hydrogen sulfide + 2 5'-deoxyadenosine + 2 L-methionine + 2 reduced [2Fe-2S]-[ferredoxin]</text>
        <dbReference type="Rhea" id="RHEA:16585"/>
        <dbReference type="Rhea" id="RHEA-COMP:9928"/>
        <dbReference type="Rhea" id="RHEA-COMP:10000"/>
        <dbReference type="Rhea" id="RHEA-COMP:10001"/>
        <dbReference type="Rhea" id="RHEA-COMP:10475"/>
        <dbReference type="Rhea" id="RHEA-COMP:14568"/>
        <dbReference type="Rhea" id="RHEA-COMP:14569"/>
        <dbReference type="ChEBI" id="CHEBI:15378"/>
        <dbReference type="ChEBI" id="CHEBI:17319"/>
        <dbReference type="ChEBI" id="CHEBI:29034"/>
        <dbReference type="ChEBI" id="CHEBI:29919"/>
        <dbReference type="ChEBI" id="CHEBI:33722"/>
        <dbReference type="ChEBI" id="CHEBI:33737"/>
        <dbReference type="ChEBI" id="CHEBI:33738"/>
        <dbReference type="ChEBI" id="CHEBI:57844"/>
        <dbReference type="ChEBI" id="CHEBI:59789"/>
        <dbReference type="ChEBI" id="CHEBI:78809"/>
        <dbReference type="ChEBI" id="CHEBI:83100"/>
        <dbReference type="EC" id="2.8.1.8"/>
    </reaction>
</comment>
<comment type="subcellular location">
    <subcellularLocation>
        <location evidence="9">Cytoplasm</location>
    </subcellularLocation>
</comment>
<dbReference type="Proteomes" id="UP000002725">
    <property type="component" value="Chromosome"/>
</dbReference>
<evidence type="ECO:0000256" key="5">
    <source>
        <dbReference type="ARBA" id="ARBA00022723"/>
    </source>
</evidence>
<evidence type="ECO:0000259" key="10">
    <source>
        <dbReference type="PROSITE" id="PS51918"/>
    </source>
</evidence>
<comment type="similarity">
    <text evidence="9">Belongs to the radical SAM superfamily. Lipoyl synthase family.</text>
</comment>
<dbReference type="PROSITE" id="PS51918">
    <property type="entry name" value="RADICAL_SAM"/>
    <property type="match status" value="1"/>
</dbReference>
<keyword evidence="4 9" id="KW-0949">S-adenosyl-L-methionine</keyword>
<evidence type="ECO:0000256" key="1">
    <source>
        <dbReference type="ARBA" id="ARBA00022485"/>
    </source>
</evidence>
<evidence type="ECO:0000256" key="4">
    <source>
        <dbReference type="ARBA" id="ARBA00022691"/>
    </source>
</evidence>
<dbReference type="SFLD" id="SFLDF00271">
    <property type="entry name" value="lipoyl_synthase"/>
    <property type="match status" value="1"/>
</dbReference>
<dbReference type="GO" id="GO:0009249">
    <property type="term" value="P:protein lipoylation"/>
    <property type="evidence" value="ECO:0007669"/>
    <property type="project" value="UniProtKB-UniRule"/>
</dbReference>
<dbReference type="GO" id="GO:0005737">
    <property type="term" value="C:cytoplasm"/>
    <property type="evidence" value="ECO:0007669"/>
    <property type="project" value="UniProtKB-SubCell"/>
</dbReference>
<organism evidence="11 12">
    <name type="scientific">Prosthecochloris aestuarii (strain DSM 271 / SK 413)</name>
    <dbReference type="NCBI Taxonomy" id="290512"/>
    <lineage>
        <taxon>Bacteria</taxon>
        <taxon>Pseudomonadati</taxon>
        <taxon>Chlorobiota</taxon>
        <taxon>Chlorobiia</taxon>
        <taxon>Chlorobiales</taxon>
        <taxon>Chlorobiaceae</taxon>
        <taxon>Prosthecochloris</taxon>
    </lineage>
</organism>
<keyword evidence="2 9" id="KW-0963">Cytoplasm</keyword>
<comment type="function">
    <text evidence="9">Catalyzes the radical-mediated insertion of two sulfur atoms into the C-6 and C-8 positions of the octanoyl moiety bound to the lipoyl domains of lipoate-dependent enzymes, thereby converting the octanoylated domains into lipoylated derivatives.</text>
</comment>
<feature type="binding site" evidence="9">
    <location>
        <position position="69"/>
    </location>
    <ligand>
        <name>[4Fe-4S] cluster</name>
        <dbReference type="ChEBI" id="CHEBI:49883"/>
        <label>2</label>
        <note>4Fe-4S-S-AdoMet</note>
    </ligand>
</feature>
<feature type="binding site" evidence="9">
    <location>
        <position position="62"/>
    </location>
    <ligand>
        <name>[4Fe-4S] cluster</name>
        <dbReference type="ChEBI" id="CHEBI:49883"/>
        <label>2</label>
        <note>4Fe-4S-S-AdoMet</note>
    </ligand>
</feature>
<dbReference type="Gene3D" id="3.20.20.70">
    <property type="entry name" value="Aldolase class I"/>
    <property type="match status" value="1"/>
</dbReference>
<feature type="binding site" evidence="9">
    <location>
        <position position="66"/>
    </location>
    <ligand>
        <name>[4Fe-4S] cluster</name>
        <dbReference type="ChEBI" id="CHEBI:49883"/>
        <label>2</label>
        <note>4Fe-4S-S-AdoMet</note>
    </ligand>
</feature>
<dbReference type="InterPro" id="IPR003698">
    <property type="entry name" value="Lipoyl_synth"/>
</dbReference>
<dbReference type="HAMAP" id="MF_00206">
    <property type="entry name" value="Lipoyl_synth"/>
    <property type="match status" value="1"/>
</dbReference>
<feature type="binding site" evidence="9">
    <location>
        <position position="47"/>
    </location>
    <ligand>
        <name>[4Fe-4S] cluster</name>
        <dbReference type="ChEBI" id="CHEBI:49883"/>
        <label>1</label>
    </ligand>
</feature>
<keyword evidence="12" id="KW-1185">Reference proteome</keyword>
<feature type="domain" description="Radical SAM core" evidence="10">
    <location>
        <begin position="48"/>
        <end position="264"/>
    </location>
</feature>
<dbReference type="STRING" id="290512.Paes_1149"/>
<dbReference type="GO" id="GO:0016992">
    <property type="term" value="F:lipoate synthase activity"/>
    <property type="evidence" value="ECO:0007669"/>
    <property type="project" value="UniProtKB-UniRule"/>
</dbReference>
<sequence length="292" mass="32561">MKIQRKPDWLKLRLSGTAQFASTRKLIAGYGLNTVCRSAQCPNLHECWSSGTATFLLLGNTCTRSCRFCAVGTKKDLPPPDPNEPENVAQAVRKMKLTHVVLTSVTRDDLSDFGSGAWAETIRKIRESNPDTTIECLIPDFRGNLDALDSVMQLRPEVLNHNVETVPSCYASVRPEAEYRQSLGVLRLAASTYGLQAKSGLMVGLGETPEEVYEVLDDLLAYGCRHITIGQYLQPSKHHYPVQRYVPPEEFDQYRTYALEKGCTTVQSGPYVRSSYHAAECVENKHNTLTTT</sequence>
<evidence type="ECO:0000313" key="11">
    <source>
        <dbReference type="EMBL" id="ACF46178.1"/>
    </source>
</evidence>
<dbReference type="EC" id="2.8.1.8" evidence="9"/>
<evidence type="ECO:0000256" key="7">
    <source>
        <dbReference type="ARBA" id="ARBA00023014"/>
    </source>
</evidence>
<gene>
    <name evidence="9" type="primary">lipA</name>
    <name evidence="11" type="ordered locus">Paes_1149</name>
</gene>